<evidence type="ECO:0000256" key="4">
    <source>
        <dbReference type="ARBA" id="ARBA00022490"/>
    </source>
</evidence>
<evidence type="ECO:0000256" key="6">
    <source>
        <dbReference type="ARBA" id="ARBA00022679"/>
    </source>
</evidence>
<gene>
    <name evidence="11" type="ORF">PV11_01414</name>
</gene>
<dbReference type="Gene3D" id="3.40.50.150">
    <property type="entry name" value="Vaccinia Virus protein VP39"/>
    <property type="match status" value="1"/>
</dbReference>
<keyword evidence="6" id="KW-0808">Transferase</keyword>
<dbReference type="STRING" id="1016849.A0A0D1YW27"/>
<proteinExistence type="inferred from homology"/>
<dbReference type="PANTHER" id="PTHR14614:SF39">
    <property type="entry name" value="HISTIDINE PROTEIN METHYLTRANSFERASE 1 HOMOLOG"/>
    <property type="match status" value="1"/>
</dbReference>
<reference evidence="11 12" key="1">
    <citation type="submission" date="2015-01" db="EMBL/GenBank/DDBJ databases">
        <title>The Genome Sequence of Exophiala sideris CBS121828.</title>
        <authorList>
            <consortium name="The Broad Institute Genomics Platform"/>
            <person name="Cuomo C."/>
            <person name="de Hoog S."/>
            <person name="Gorbushina A."/>
            <person name="Stielow B."/>
            <person name="Teixiera M."/>
            <person name="Abouelleil A."/>
            <person name="Chapman S.B."/>
            <person name="Priest M."/>
            <person name="Young S.K."/>
            <person name="Wortman J."/>
            <person name="Nusbaum C."/>
            <person name="Birren B."/>
        </authorList>
    </citation>
    <scope>NUCLEOTIDE SEQUENCE [LARGE SCALE GENOMIC DNA]</scope>
    <source>
        <strain evidence="11 12">CBS 121828</strain>
    </source>
</reference>
<evidence type="ECO:0000256" key="5">
    <source>
        <dbReference type="ARBA" id="ARBA00022603"/>
    </source>
</evidence>
<dbReference type="InterPro" id="IPR018247">
    <property type="entry name" value="EF_Hand_1_Ca_BS"/>
</dbReference>
<dbReference type="GO" id="GO:0032259">
    <property type="term" value="P:methylation"/>
    <property type="evidence" value="ECO:0007669"/>
    <property type="project" value="UniProtKB-KW"/>
</dbReference>
<evidence type="ECO:0000256" key="3">
    <source>
        <dbReference type="ARBA" id="ARBA00012533"/>
    </source>
</evidence>
<dbReference type="InterPro" id="IPR019410">
    <property type="entry name" value="Methyltransf_16"/>
</dbReference>
<dbReference type="PANTHER" id="PTHR14614">
    <property type="entry name" value="HEPATOCELLULAR CARCINOMA-ASSOCIATED ANTIGEN"/>
    <property type="match status" value="1"/>
</dbReference>
<comment type="subcellular location">
    <subcellularLocation>
        <location evidence="2">Cytoplasm</location>
    </subcellularLocation>
    <subcellularLocation>
        <location evidence="1">Nucleus</location>
    </subcellularLocation>
</comment>
<evidence type="ECO:0000256" key="2">
    <source>
        <dbReference type="ARBA" id="ARBA00004496"/>
    </source>
</evidence>
<evidence type="ECO:0000313" key="12">
    <source>
        <dbReference type="Proteomes" id="UP000053599"/>
    </source>
</evidence>
<dbReference type="AlphaFoldDB" id="A0A0D1YW27"/>
<accession>A0A0D1YW27</accession>
<evidence type="ECO:0000256" key="10">
    <source>
        <dbReference type="SAM" id="MobiDB-lite"/>
    </source>
</evidence>
<organism evidence="11 12">
    <name type="scientific">Exophiala sideris</name>
    <dbReference type="NCBI Taxonomy" id="1016849"/>
    <lineage>
        <taxon>Eukaryota</taxon>
        <taxon>Fungi</taxon>
        <taxon>Dikarya</taxon>
        <taxon>Ascomycota</taxon>
        <taxon>Pezizomycotina</taxon>
        <taxon>Eurotiomycetes</taxon>
        <taxon>Chaetothyriomycetidae</taxon>
        <taxon>Chaetothyriales</taxon>
        <taxon>Herpotrichiellaceae</taxon>
        <taxon>Exophiala</taxon>
    </lineage>
</organism>
<evidence type="ECO:0000313" key="11">
    <source>
        <dbReference type="EMBL" id="KIV85754.1"/>
    </source>
</evidence>
<dbReference type="EC" id="2.1.1.85" evidence="3"/>
<dbReference type="InterPro" id="IPR029063">
    <property type="entry name" value="SAM-dependent_MTases_sf"/>
</dbReference>
<evidence type="ECO:0000256" key="9">
    <source>
        <dbReference type="ARBA" id="ARBA00038126"/>
    </source>
</evidence>
<keyword evidence="4" id="KW-0963">Cytoplasm</keyword>
<dbReference type="PROSITE" id="PS00018">
    <property type="entry name" value="EF_HAND_1"/>
    <property type="match status" value="1"/>
</dbReference>
<name>A0A0D1YW27_9EURO</name>
<evidence type="ECO:0000256" key="8">
    <source>
        <dbReference type="ARBA" id="ARBA00023242"/>
    </source>
</evidence>
<keyword evidence="5" id="KW-0489">Methyltransferase</keyword>
<comment type="similarity">
    <text evidence="9">Belongs to the methyltransferase superfamily. METTL18 family.</text>
</comment>
<dbReference type="GO" id="GO:0005634">
    <property type="term" value="C:nucleus"/>
    <property type="evidence" value="ECO:0007669"/>
    <property type="project" value="UniProtKB-SubCell"/>
</dbReference>
<protein>
    <recommendedName>
        <fullName evidence="3">protein-histidine N-methyltransferase</fullName>
        <ecNumber evidence="3">2.1.1.85</ecNumber>
    </recommendedName>
</protein>
<feature type="region of interest" description="Disordered" evidence="10">
    <location>
        <begin position="1"/>
        <end position="20"/>
    </location>
</feature>
<evidence type="ECO:0000256" key="1">
    <source>
        <dbReference type="ARBA" id="ARBA00004123"/>
    </source>
</evidence>
<keyword evidence="7" id="KW-0949">S-adenosyl-L-methionine</keyword>
<keyword evidence="8" id="KW-0539">Nucleus</keyword>
<dbReference type="Proteomes" id="UP000053599">
    <property type="component" value="Unassembled WGS sequence"/>
</dbReference>
<dbReference type="EMBL" id="KN846951">
    <property type="protein sequence ID" value="KIV85754.1"/>
    <property type="molecule type" value="Genomic_DNA"/>
</dbReference>
<dbReference type="GO" id="GO:0018064">
    <property type="term" value="F:protein-L-histidine N-tele-methyltransferase activity"/>
    <property type="evidence" value="ECO:0007669"/>
    <property type="project" value="UniProtKB-EC"/>
</dbReference>
<sequence>MSFAFGFSGDDIEDEDDLQEQDVLATKVSNYKISDEDQQSAKTIPPKWYSFEDLLSSLPSQLSYNTVTVHTRPAANTSQDSANVGPNRTTIHRRSLFDIRQQLMAEADPSAHSEADTLLSGLENGDLTSGIYEGGFKTWECSLDLATLVTNLDFTQDWHIIELGAGSAVPSLAVLRSFLTARQTGTLKFTLCDYNEDVLRLCTAPNILLNYLQQISRHSAPRNDDEDEEGDLDIEELGDTFLQDAIQDMHSRNLSFDFISGGWGESFLELTPSLADRSVNTLILASETIYSPSSIRVFTDMLVRLLRRYTPRTAKAWVAAKKVYFGVGGGVDEFLGELRSYNAESTILLDTKDTGVGRVVLEITV</sequence>
<evidence type="ECO:0000256" key="7">
    <source>
        <dbReference type="ARBA" id="ARBA00022691"/>
    </source>
</evidence>
<feature type="compositionally biased region" description="Acidic residues" evidence="10">
    <location>
        <begin position="10"/>
        <end position="20"/>
    </location>
</feature>
<dbReference type="OrthoDB" id="1723750at2759"/>
<dbReference type="HOGENOM" id="CLU_038704_1_1_1"/>
<dbReference type="GO" id="GO:0005737">
    <property type="term" value="C:cytoplasm"/>
    <property type="evidence" value="ECO:0007669"/>
    <property type="project" value="UniProtKB-SubCell"/>
</dbReference>